<dbReference type="PANTHER" id="PTHR10192:SF5">
    <property type="entry name" value="GEPHYRIN"/>
    <property type="match status" value="1"/>
</dbReference>
<dbReference type="EC" id="2.10.1.1" evidence="1"/>
<keyword evidence="4" id="KW-1185">Reference proteome</keyword>
<evidence type="ECO:0000256" key="1">
    <source>
        <dbReference type="RuleBase" id="RU365090"/>
    </source>
</evidence>
<gene>
    <name evidence="3" type="ORF">Adt_01977</name>
</gene>
<keyword evidence="1" id="KW-0808">Transferase</keyword>
<accession>A0ABD1VUC8</accession>
<dbReference type="GO" id="GO:0005524">
    <property type="term" value="F:ATP binding"/>
    <property type="evidence" value="ECO:0007669"/>
    <property type="project" value="UniProtKB-UniRule"/>
</dbReference>
<comment type="catalytic activity">
    <reaction evidence="1">
        <text>molybdopterin + ATP + H(+) = adenylyl-molybdopterin + diphosphate</text>
        <dbReference type="Rhea" id="RHEA:31331"/>
        <dbReference type="ChEBI" id="CHEBI:15378"/>
        <dbReference type="ChEBI" id="CHEBI:30616"/>
        <dbReference type="ChEBI" id="CHEBI:33019"/>
        <dbReference type="ChEBI" id="CHEBI:58698"/>
        <dbReference type="ChEBI" id="CHEBI:62727"/>
    </reaction>
</comment>
<comment type="catalytic activity">
    <reaction evidence="1">
        <text>adenylyl-molybdopterin + molybdate = Mo-molybdopterin + AMP + H(+)</text>
        <dbReference type="Rhea" id="RHEA:35047"/>
        <dbReference type="ChEBI" id="CHEBI:15378"/>
        <dbReference type="ChEBI" id="CHEBI:36264"/>
        <dbReference type="ChEBI" id="CHEBI:62727"/>
        <dbReference type="ChEBI" id="CHEBI:71302"/>
        <dbReference type="ChEBI" id="CHEBI:456215"/>
    </reaction>
</comment>
<comment type="function">
    <text evidence="1">Catalyzes two steps in the biosynthesis of the molybdenum cofactor. In the first step, molybdopterin is adenylated. Subsequently, molybdate is inserted into adenylated molybdopterin and AMP is released.</text>
</comment>
<reference evidence="4" key="1">
    <citation type="submission" date="2024-07" db="EMBL/GenBank/DDBJ databases">
        <title>Two chromosome-level genome assemblies of Korean endemic species Abeliophyllum distichum and Forsythia ovata (Oleaceae).</title>
        <authorList>
            <person name="Jang H."/>
        </authorList>
    </citation>
    <scope>NUCLEOTIDE SEQUENCE [LARGE SCALE GENOMIC DNA]</scope>
</reference>
<evidence type="ECO:0000313" key="3">
    <source>
        <dbReference type="EMBL" id="KAL2540999.1"/>
    </source>
</evidence>
<comment type="caution">
    <text evidence="3">The sequence shown here is derived from an EMBL/GenBank/DDBJ whole genome shotgun (WGS) entry which is preliminary data.</text>
</comment>
<dbReference type="Pfam" id="PF03453">
    <property type="entry name" value="MoeA_N"/>
    <property type="match status" value="1"/>
</dbReference>
<dbReference type="GO" id="GO:0061599">
    <property type="term" value="F:molybdopterin molybdotransferase activity"/>
    <property type="evidence" value="ECO:0007669"/>
    <property type="project" value="UniProtKB-UniRule"/>
</dbReference>
<comment type="cofactor">
    <cofactor evidence="1">
        <name>Mg(2+)</name>
        <dbReference type="ChEBI" id="CHEBI:18420"/>
    </cofactor>
</comment>
<dbReference type="InterPro" id="IPR036135">
    <property type="entry name" value="MoeA_linker/N_sf"/>
</dbReference>
<dbReference type="EMBL" id="JBFOLK010000001">
    <property type="protein sequence ID" value="KAL2540999.1"/>
    <property type="molecule type" value="Genomic_DNA"/>
</dbReference>
<keyword evidence="1" id="KW-0479">Metal-binding</keyword>
<protein>
    <recommendedName>
        <fullName evidence="1">Molybdopterin biosynthesis protein CNX1</fullName>
    </recommendedName>
    <alternativeName>
        <fullName evidence="1">Molybdenum cofactor biosynthesis enzyme CNX1</fullName>
    </alternativeName>
    <domain>
        <recommendedName>
            <fullName evidence="1">Molybdopterin molybdenumtransferase</fullName>
            <shortName evidence="1">MPT Mo-transferase</shortName>
            <ecNumber evidence="1">2.10.1.1</ecNumber>
        </recommendedName>
        <alternativeName>
            <fullName evidence="1">Domain E</fullName>
        </alternativeName>
    </domain>
    <domain>
        <recommendedName>
            <fullName evidence="1">Molybdopterin adenylyltransferase</fullName>
            <shortName evidence="1">MPT adenylyltransferase</shortName>
            <ecNumber evidence="1">2.7.7.75</ecNumber>
        </recommendedName>
        <alternativeName>
            <fullName evidence="1">Domain G</fullName>
        </alternativeName>
    </domain>
</protein>
<evidence type="ECO:0000259" key="2">
    <source>
        <dbReference type="Pfam" id="PF03453"/>
    </source>
</evidence>
<dbReference type="InterPro" id="IPR038987">
    <property type="entry name" value="MoeA-like"/>
</dbReference>
<proteinExistence type="inferred from homology"/>
<comment type="pathway">
    <text evidence="1">Cofactor biosynthesis; molybdopterin biosynthesis.</text>
</comment>
<dbReference type="Proteomes" id="UP001604336">
    <property type="component" value="Unassembled WGS sequence"/>
</dbReference>
<dbReference type="Gene3D" id="2.170.190.11">
    <property type="entry name" value="Molybdopterin biosynthesis moea protein, domain 3"/>
    <property type="match status" value="1"/>
</dbReference>
<evidence type="ECO:0000313" key="4">
    <source>
        <dbReference type="Proteomes" id="UP001604336"/>
    </source>
</evidence>
<dbReference type="AlphaFoldDB" id="A0ABD1VUC8"/>
<dbReference type="SUPFAM" id="SSF63882">
    <property type="entry name" value="MoeA N-terminal region -like"/>
    <property type="match status" value="1"/>
</dbReference>
<organism evidence="3 4">
    <name type="scientific">Abeliophyllum distichum</name>
    <dbReference type="NCBI Taxonomy" id="126358"/>
    <lineage>
        <taxon>Eukaryota</taxon>
        <taxon>Viridiplantae</taxon>
        <taxon>Streptophyta</taxon>
        <taxon>Embryophyta</taxon>
        <taxon>Tracheophyta</taxon>
        <taxon>Spermatophyta</taxon>
        <taxon>Magnoliopsida</taxon>
        <taxon>eudicotyledons</taxon>
        <taxon>Gunneridae</taxon>
        <taxon>Pentapetalae</taxon>
        <taxon>asterids</taxon>
        <taxon>lamiids</taxon>
        <taxon>Lamiales</taxon>
        <taxon>Oleaceae</taxon>
        <taxon>Forsythieae</taxon>
        <taxon>Abeliophyllum</taxon>
    </lineage>
</organism>
<sequence length="135" mass="14516">MGEDGMTSVEEALEIVLNVAQRLPPVSVPLHEALCKVLAQDITDPHPLRPYPSSVKDGYAVVASDGPGECPVITESRAGKDGVGETVIPGTVAYVTTGGECICVKYLYVILKLFPRHPVYLDTTSVRSWKVGFCK</sequence>
<keyword evidence="1" id="KW-0501">Molybdenum cofactor biosynthesis</keyword>
<dbReference type="EC" id="2.7.7.75" evidence="1"/>
<dbReference type="GO" id="GO:0006777">
    <property type="term" value="P:Mo-molybdopterin cofactor biosynthetic process"/>
    <property type="evidence" value="ECO:0007669"/>
    <property type="project" value="UniProtKB-UniRule"/>
</dbReference>
<keyword evidence="1" id="KW-0460">Magnesium</keyword>
<dbReference type="GO" id="GO:0061598">
    <property type="term" value="F:molybdopterin adenylyltransferase activity"/>
    <property type="evidence" value="ECO:0007669"/>
    <property type="project" value="UniProtKB-UniRule"/>
</dbReference>
<keyword evidence="1" id="KW-0500">Molybdenum</keyword>
<dbReference type="InterPro" id="IPR005110">
    <property type="entry name" value="MoeA_linker/N"/>
</dbReference>
<comment type="similarity">
    <text evidence="1">Belongs to the MoeA family.</text>
</comment>
<dbReference type="PANTHER" id="PTHR10192">
    <property type="entry name" value="MOLYBDOPTERIN BIOSYNTHESIS PROTEIN"/>
    <property type="match status" value="1"/>
</dbReference>
<name>A0ABD1VUC8_9LAMI</name>
<feature type="domain" description="MoeA N-terminal and linker" evidence="2">
    <location>
        <begin position="8"/>
        <end position="99"/>
    </location>
</feature>
<dbReference type="GO" id="GO:0046872">
    <property type="term" value="F:metal ion binding"/>
    <property type="evidence" value="ECO:0007669"/>
    <property type="project" value="UniProtKB-UniRule"/>
</dbReference>